<protein>
    <submittedName>
        <fullName evidence="3">HD-GYP domain-containing protein (C-di-GMP phosphodiesterase class II)</fullName>
    </submittedName>
</protein>
<proteinExistence type="predicted"/>
<accession>A0A7X0LKG4</accession>
<feature type="domain" description="HD-GYP" evidence="2">
    <location>
        <begin position="179"/>
        <end position="375"/>
    </location>
</feature>
<dbReference type="Proteomes" id="UP000541810">
    <property type="component" value="Unassembled WGS sequence"/>
</dbReference>
<gene>
    <name evidence="3" type="ORF">HNQ40_001630</name>
</gene>
<evidence type="ECO:0000259" key="2">
    <source>
        <dbReference type="PROSITE" id="PS51832"/>
    </source>
</evidence>
<comment type="caution">
    <text evidence="3">The sequence shown here is derived from an EMBL/GenBank/DDBJ whole genome shotgun (WGS) entry which is preliminary data.</text>
</comment>
<feature type="region of interest" description="Disordered" evidence="1">
    <location>
        <begin position="58"/>
        <end position="117"/>
    </location>
</feature>
<dbReference type="AlphaFoldDB" id="A0A7X0LKG4"/>
<feature type="compositionally biased region" description="Basic and acidic residues" evidence="1">
    <location>
        <begin position="58"/>
        <end position="70"/>
    </location>
</feature>
<organism evidence="3 4">
    <name type="scientific">Algisphaera agarilytica</name>
    <dbReference type="NCBI Taxonomy" id="1385975"/>
    <lineage>
        <taxon>Bacteria</taxon>
        <taxon>Pseudomonadati</taxon>
        <taxon>Planctomycetota</taxon>
        <taxon>Phycisphaerae</taxon>
        <taxon>Phycisphaerales</taxon>
        <taxon>Phycisphaeraceae</taxon>
        <taxon>Algisphaera</taxon>
    </lineage>
</organism>
<feature type="compositionally biased region" description="Low complexity" evidence="1">
    <location>
        <begin position="72"/>
        <end position="101"/>
    </location>
</feature>
<dbReference type="CDD" id="cd00077">
    <property type="entry name" value="HDc"/>
    <property type="match status" value="1"/>
</dbReference>
<evidence type="ECO:0000313" key="3">
    <source>
        <dbReference type="EMBL" id="MBB6429824.1"/>
    </source>
</evidence>
<dbReference type="Gene3D" id="1.10.3210.10">
    <property type="entry name" value="Hypothetical protein af1432"/>
    <property type="match status" value="1"/>
</dbReference>
<dbReference type="PANTHER" id="PTHR43155:SF2">
    <property type="entry name" value="CYCLIC DI-GMP PHOSPHODIESTERASE PA4108"/>
    <property type="match status" value="1"/>
</dbReference>
<dbReference type="PANTHER" id="PTHR43155">
    <property type="entry name" value="CYCLIC DI-GMP PHOSPHODIESTERASE PA4108-RELATED"/>
    <property type="match status" value="1"/>
</dbReference>
<name>A0A7X0LKG4_9BACT</name>
<reference evidence="3 4" key="1">
    <citation type="submission" date="2020-08" db="EMBL/GenBank/DDBJ databases">
        <title>Genomic Encyclopedia of Type Strains, Phase IV (KMG-IV): sequencing the most valuable type-strain genomes for metagenomic binning, comparative biology and taxonomic classification.</title>
        <authorList>
            <person name="Goeker M."/>
        </authorList>
    </citation>
    <scope>NUCLEOTIDE SEQUENCE [LARGE SCALE GENOMIC DNA]</scope>
    <source>
        <strain evidence="3 4">DSM 103725</strain>
    </source>
</reference>
<dbReference type="InterPro" id="IPR037522">
    <property type="entry name" value="HD_GYP_dom"/>
</dbReference>
<dbReference type="PROSITE" id="PS51832">
    <property type="entry name" value="HD_GYP"/>
    <property type="match status" value="1"/>
</dbReference>
<evidence type="ECO:0000313" key="4">
    <source>
        <dbReference type="Proteomes" id="UP000541810"/>
    </source>
</evidence>
<sequence>MSQSHSEEIQVRSLRVGEPLQTDLTDSAGVLLLRAGVVITQGFIDTLTRRGISTVAKRETEEMRQAREEQEAQAAAQQQASSADPPVSSSAPRPSSAGPAPDLDAAQPDGSYTTDLDYQPGRVATQKLSVAELNALSTQTERAFDQALDQYTGFGPAFAEGQIHDLGLASGLIQGFQRYVNTDPALVLMLLRMKGDTQSTLYRHGIKTALLSMTLATQMGFGEQQVTDAGVAALIHDLGMLKVPPHIRLAQRRLTPVEWQMVREHPTHTLNILDRLNGVTESVKTAAYQVHERCDASGYPKSRHQQFIHPMAKVIAVADTYAALTDDRPHRPALTGHEAMKTILREVQQNKHDRSVVRALLDTMSMFPVGTTVSLSDQRTARVLRGVPGHPIQPVVVVLKDGQPVDWELDLAQVGDLSITQILAEDKAVAA</sequence>
<dbReference type="SMART" id="SM00471">
    <property type="entry name" value="HDc"/>
    <property type="match status" value="1"/>
</dbReference>
<dbReference type="EMBL" id="JACHGY010000001">
    <property type="protein sequence ID" value="MBB6429824.1"/>
    <property type="molecule type" value="Genomic_DNA"/>
</dbReference>
<dbReference type="InterPro" id="IPR003607">
    <property type="entry name" value="HD/PDEase_dom"/>
</dbReference>
<dbReference type="Pfam" id="PF13487">
    <property type="entry name" value="HD_5"/>
    <property type="match status" value="1"/>
</dbReference>
<dbReference type="RefSeq" id="WP_184677385.1">
    <property type="nucleotide sequence ID" value="NZ_JACHGY010000001.1"/>
</dbReference>
<keyword evidence="4" id="KW-1185">Reference proteome</keyword>
<dbReference type="SUPFAM" id="SSF109604">
    <property type="entry name" value="HD-domain/PDEase-like"/>
    <property type="match status" value="1"/>
</dbReference>
<evidence type="ECO:0000256" key="1">
    <source>
        <dbReference type="SAM" id="MobiDB-lite"/>
    </source>
</evidence>